<dbReference type="InterPro" id="IPR000421">
    <property type="entry name" value="FA58C"/>
</dbReference>
<name>A0A4Q2JNI4_9MICO</name>
<evidence type="ECO:0000256" key="1">
    <source>
        <dbReference type="ARBA" id="ARBA00001231"/>
    </source>
</evidence>
<dbReference type="InterPro" id="IPR017853">
    <property type="entry name" value="GH"/>
</dbReference>
<feature type="signal peptide" evidence="8">
    <location>
        <begin position="1"/>
        <end position="29"/>
    </location>
</feature>
<dbReference type="PANTHER" id="PTHR22600">
    <property type="entry name" value="BETA-HEXOSAMINIDASE"/>
    <property type="match status" value="1"/>
</dbReference>
<evidence type="ECO:0000313" key="10">
    <source>
        <dbReference type="EMBL" id="RXZ47710.1"/>
    </source>
</evidence>
<dbReference type="RefSeq" id="WP_129232065.1">
    <property type="nucleotide sequence ID" value="NZ_SDPO01000003.1"/>
</dbReference>
<dbReference type="InterPro" id="IPR015883">
    <property type="entry name" value="Glyco_hydro_20_cat"/>
</dbReference>
<evidence type="ECO:0000256" key="7">
    <source>
        <dbReference type="SAM" id="MobiDB-lite"/>
    </source>
</evidence>
<evidence type="ECO:0000259" key="9">
    <source>
        <dbReference type="PROSITE" id="PS50022"/>
    </source>
</evidence>
<feature type="region of interest" description="Disordered" evidence="7">
    <location>
        <begin position="449"/>
        <end position="474"/>
    </location>
</feature>
<keyword evidence="4" id="KW-0378">Hydrolase</keyword>
<dbReference type="SUPFAM" id="SSF51445">
    <property type="entry name" value="(Trans)glycosidases"/>
    <property type="match status" value="1"/>
</dbReference>
<feature type="compositionally biased region" description="Polar residues" evidence="7">
    <location>
        <begin position="449"/>
        <end position="467"/>
    </location>
</feature>
<dbReference type="Gene3D" id="3.20.20.80">
    <property type="entry name" value="Glycosidases"/>
    <property type="match status" value="1"/>
</dbReference>
<organism evidence="10 11">
    <name type="scientific">Agromyces fucosus</name>
    <dbReference type="NCBI Taxonomy" id="41985"/>
    <lineage>
        <taxon>Bacteria</taxon>
        <taxon>Bacillati</taxon>
        <taxon>Actinomycetota</taxon>
        <taxon>Actinomycetes</taxon>
        <taxon>Micrococcales</taxon>
        <taxon>Microbacteriaceae</taxon>
        <taxon>Agromyces</taxon>
    </lineage>
</organism>
<dbReference type="OrthoDB" id="2479530at2"/>
<comment type="caution">
    <text evidence="10">The sequence shown here is derived from an EMBL/GenBank/DDBJ whole genome shotgun (WGS) entry which is preliminary data.</text>
</comment>
<evidence type="ECO:0000313" key="11">
    <source>
        <dbReference type="Proteomes" id="UP000292935"/>
    </source>
</evidence>
<keyword evidence="8" id="KW-0732">Signal</keyword>
<dbReference type="InterPro" id="IPR029018">
    <property type="entry name" value="Hex-like_dom2"/>
</dbReference>
<feature type="domain" description="F5/8 type C" evidence="9">
    <location>
        <begin position="33"/>
        <end position="177"/>
    </location>
</feature>
<dbReference type="PRINTS" id="PR00738">
    <property type="entry name" value="GLHYDRLASE20"/>
</dbReference>
<evidence type="ECO:0000256" key="4">
    <source>
        <dbReference type="ARBA" id="ARBA00022801"/>
    </source>
</evidence>
<dbReference type="Pfam" id="PF00728">
    <property type="entry name" value="Glyco_hydro_20"/>
    <property type="match status" value="1"/>
</dbReference>
<accession>A0A4Q2JNI4</accession>
<dbReference type="Gene3D" id="2.60.120.260">
    <property type="entry name" value="Galactose-binding domain-like"/>
    <property type="match status" value="1"/>
</dbReference>
<dbReference type="AlphaFoldDB" id="A0A4Q2JNI4"/>
<evidence type="ECO:0000256" key="6">
    <source>
        <dbReference type="PIRSR" id="PIRSR625705-1"/>
    </source>
</evidence>
<comment type="similarity">
    <text evidence="2">Belongs to the glycosyl hydrolase 20 family.</text>
</comment>
<dbReference type="Pfam" id="PF22633">
    <property type="entry name" value="F5_F8_type_C_2"/>
    <property type="match status" value="1"/>
</dbReference>
<dbReference type="Proteomes" id="UP000292935">
    <property type="component" value="Unassembled WGS sequence"/>
</dbReference>
<keyword evidence="11" id="KW-1185">Reference proteome</keyword>
<dbReference type="PANTHER" id="PTHR22600:SF57">
    <property type="entry name" value="BETA-N-ACETYLHEXOSAMINIDASE"/>
    <property type="match status" value="1"/>
</dbReference>
<dbReference type="SUPFAM" id="SSF49785">
    <property type="entry name" value="Galactose-binding domain-like"/>
    <property type="match status" value="1"/>
</dbReference>
<dbReference type="SUPFAM" id="SSF55545">
    <property type="entry name" value="beta-N-acetylhexosaminidase-like domain"/>
    <property type="match status" value="1"/>
</dbReference>
<proteinExistence type="inferred from homology"/>
<dbReference type="InterPro" id="IPR008979">
    <property type="entry name" value="Galactose-bd-like_sf"/>
</dbReference>
<dbReference type="GO" id="GO:0016020">
    <property type="term" value="C:membrane"/>
    <property type="evidence" value="ECO:0007669"/>
    <property type="project" value="TreeGrafter"/>
</dbReference>
<feature type="active site" description="Proton donor" evidence="6">
    <location>
        <position position="511"/>
    </location>
</feature>
<comment type="catalytic activity">
    <reaction evidence="1">
        <text>Hydrolysis of terminal non-reducing N-acetyl-D-hexosamine residues in N-acetyl-beta-D-hexosaminides.</text>
        <dbReference type="EC" id="3.2.1.52"/>
    </reaction>
</comment>
<reference evidence="10 11" key="1">
    <citation type="submission" date="2019-01" db="EMBL/GenBank/DDBJ databases">
        <authorList>
            <person name="Li J."/>
        </authorList>
    </citation>
    <scope>NUCLEOTIDE SEQUENCE [LARGE SCALE GENOMIC DNA]</scope>
    <source>
        <strain evidence="10 11">CCUG 35506</strain>
    </source>
</reference>
<dbReference type="PROSITE" id="PS50022">
    <property type="entry name" value="FA58C_3"/>
    <property type="match status" value="1"/>
</dbReference>
<dbReference type="GO" id="GO:0030203">
    <property type="term" value="P:glycosaminoglycan metabolic process"/>
    <property type="evidence" value="ECO:0007669"/>
    <property type="project" value="TreeGrafter"/>
</dbReference>
<dbReference type="GO" id="GO:0004563">
    <property type="term" value="F:beta-N-acetylhexosaminidase activity"/>
    <property type="evidence" value="ECO:0007669"/>
    <property type="project" value="UniProtKB-EC"/>
</dbReference>
<gene>
    <name evidence="10" type="ORF">ESP57_14330</name>
</gene>
<dbReference type="InterPro" id="IPR015882">
    <property type="entry name" value="HEX_bac_N"/>
</dbReference>
<feature type="chain" id="PRO_5020595647" description="beta-N-acetylhexosaminidase" evidence="8">
    <location>
        <begin position="30"/>
        <end position="926"/>
    </location>
</feature>
<dbReference type="GO" id="GO:0005975">
    <property type="term" value="P:carbohydrate metabolic process"/>
    <property type="evidence" value="ECO:0007669"/>
    <property type="project" value="InterPro"/>
</dbReference>
<protein>
    <recommendedName>
        <fullName evidence="3">beta-N-acetylhexosaminidase</fullName>
        <ecNumber evidence="3">3.2.1.52</ecNumber>
    </recommendedName>
</protein>
<evidence type="ECO:0000256" key="2">
    <source>
        <dbReference type="ARBA" id="ARBA00006285"/>
    </source>
</evidence>
<evidence type="ECO:0000256" key="3">
    <source>
        <dbReference type="ARBA" id="ARBA00012663"/>
    </source>
</evidence>
<dbReference type="Gene3D" id="3.30.379.10">
    <property type="entry name" value="Chitobiase/beta-hexosaminidase domain 2-like"/>
    <property type="match status" value="1"/>
</dbReference>
<sequence length="926" mass="95659">MTISLHRTMAILGGALLAGSLIAVPAANAEPVSTNVALSTNGGVATASGAELAKWAAPMANDGVRGLLPNGEQSRWSSNYSDSAWLQVQLAAPTTLDHVTLRWEAACAAQYKIQVSDDGTAWTDASGVLNGTCDGIDRVPLTAAGEVSYVRMQGIKRTPIGSSFYGMSLWELEAWTGAEPKAVAPLGLVPIPATVTPQDGAGFSLSAASRIITAPAFGESAARLAEVLRASTGYELPVVETGEPAASDIVLASDAAVGGGNAEAYELSATASGARIAAADAHGAFNGAQTLRQLFPAAVESPTVVQAAWTTPALEIEDSPRFGYRGVMLDVARSFQTVDEVKEIIDAIASFKMNVLHLHLADDQGWRIEITNEGRAAGDTIDYSLLTTVSGARAMTQGGYGGEAGRTGFYTQADYQELVAYADERFVQIVPEIDLPGHTNAALGAIPQLNTPGSSHPATATQPTAPHNGSGAVGYSYLDPDSEVTFTFIQHVLGQLSGLTTGDLIHVGGDESHDMVARYGQAKFNAFVARVLGIVHGLGKSANGWNEIARTTSALQAGDKVQYWAGSTAELPAAAAAGAKIVASRGSSSYLDMKYNAKTPIGLTWACSGICDLTQYYSWNPGTFVSGLTEAQVAGPEAPMWSETIRGGDQAEFMMFPRAIAHAEMGWSPQAKRDVTDFTQRVGVVGARLTAAGVNYYDTSQATWFAQGAGLHAEADVAAPTTLQVARFFAPGTKAAAGGATIAADLVNDADGISKSEFDGAFGATIEWGDGATSPATFTAEQVRGVLNSSGAYVISGSHAYDAGGSRSGRVVGSDGRVVAEFTVQVGAEETVAFEATAETRCLGSKAYVVVRATSGETAPIDLTMQTAFGEKSFSAVAAGKNATNSFAVRSASVPAGDVTVTATRTADGATVSAAKTIGYDARSCG</sequence>
<dbReference type="EMBL" id="SDPO01000003">
    <property type="protein sequence ID" value="RXZ47710.1"/>
    <property type="molecule type" value="Genomic_DNA"/>
</dbReference>
<dbReference type="EC" id="3.2.1.52" evidence="3"/>
<evidence type="ECO:0000256" key="8">
    <source>
        <dbReference type="SAM" id="SignalP"/>
    </source>
</evidence>
<dbReference type="InterPro" id="IPR025705">
    <property type="entry name" value="Beta_hexosaminidase_sua/sub"/>
</dbReference>
<evidence type="ECO:0000256" key="5">
    <source>
        <dbReference type="ARBA" id="ARBA00023295"/>
    </source>
</evidence>
<keyword evidence="5" id="KW-0326">Glycosidase</keyword>
<dbReference type="Pfam" id="PF02838">
    <property type="entry name" value="Glyco_hydro_20b"/>
    <property type="match status" value="1"/>
</dbReference>